<dbReference type="KEGG" id="eus:EUTSA_v10006865mg"/>
<dbReference type="eggNOG" id="ENOG502QTIA">
    <property type="taxonomic scope" value="Eukaryota"/>
</dbReference>
<feature type="coiled-coil region" evidence="1">
    <location>
        <begin position="429"/>
        <end position="701"/>
    </location>
</feature>
<gene>
    <name evidence="4" type="ORF">EUTSA_v10006865mg</name>
</gene>
<proteinExistence type="predicted"/>
<dbReference type="OMA" id="MISFESA"/>
<keyword evidence="5" id="KW-1185">Reference proteome</keyword>
<keyword evidence="3" id="KW-0472">Membrane</keyword>
<evidence type="ECO:0000313" key="4">
    <source>
        <dbReference type="EMBL" id="ESQ36392.1"/>
    </source>
</evidence>
<organism evidence="4 5">
    <name type="scientific">Eutrema salsugineum</name>
    <name type="common">Saltwater cress</name>
    <name type="synonym">Sisymbrium salsugineum</name>
    <dbReference type="NCBI Taxonomy" id="72664"/>
    <lineage>
        <taxon>Eukaryota</taxon>
        <taxon>Viridiplantae</taxon>
        <taxon>Streptophyta</taxon>
        <taxon>Embryophyta</taxon>
        <taxon>Tracheophyta</taxon>
        <taxon>Spermatophyta</taxon>
        <taxon>Magnoliopsida</taxon>
        <taxon>eudicotyledons</taxon>
        <taxon>Gunneridae</taxon>
        <taxon>Pentapetalae</taxon>
        <taxon>rosids</taxon>
        <taxon>malvids</taxon>
        <taxon>Brassicales</taxon>
        <taxon>Brassicaceae</taxon>
        <taxon>Eutremeae</taxon>
        <taxon>Eutrema</taxon>
    </lineage>
</organism>
<feature type="coiled-coil region" evidence="1">
    <location>
        <begin position="341"/>
        <end position="368"/>
    </location>
</feature>
<dbReference type="STRING" id="72664.V4L282"/>
<dbReference type="AlphaFoldDB" id="V4L282"/>
<sequence length="776" mass="87812">MEEATKVSSEVPVDVYGEMRKEDKVMEKEEEDTTFDGGFVKVEKEGIHTKDEEKTEKQKLQEQIAEGEERNISQLKSSEDSLQLHEKLTKVLKEKEVLETSVAEITSNAAKTKEFCDELEEKLKISDEKFSKTDALLSQALSKNSDLEQKLKNLEEFSEEVSQLKSALIVAEEEGKNSSRQMQEYQEQVTKLESSLNQSSARISELEEDLVIALQKGAEHEDLGNASTQRSVELEGLLQASQSKLEKAEEKLKDLEAFQAKNSSLEASLSVAMEKERDLSENLNAVMNEKKLKSAEERLEKQAREINEAITRSIELEALHKHSEVRIQKTMEEFSSRDTEAKSLAEKSKDLEERIRLYEEKLAEASAHSFSLKEELELSTLKNEFLADTNNELKIKIQELEGFLDFEKETAARQTEEATKRFNQRDIEANDLITKLKSHENLIEEHKRQVLEASGVADTRKMELEEALSKLKAFEATIKELEKENGSLAEVNLKLNQKLADHGSETSDFQAMFSALEAEKDQTAKELQASKTTIEEVTNQLTSEGERLRSQMSSLAEENNQVNEIYQSTKNELVKLQEQLQVEKTKSDAMVSEIKNLSAVAAEKLVLESNFEEVEKQLKKAEAQLKEEVEKVAELTSKLHEHDEQREAVSQKHLELEATLKKSQEELEAKKSKIVHLESLVKDLEQKVQLADSKSKETESMAKEEIEVKSRDIGLSFSTPKQQKSKKMPDASPSLSSSSGNVTIQKAETWHLMTLKTVLAVALVSVIIGIILGKKY</sequence>
<evidence type="ECO:0000313" key="5">
    <source>
        <dbReference type="Proteomes" id="UP000030689"/>
    </source>
</evidence>
<evidence type="ECO:0000256" key="1">
    <source>
        <dbReference type="SAM" id="Coils"/>
    </source>
</evidence>
<reference evidence="4 5" key="1">
    <citation type="journal article" date="2013" name="Front. Plant Sci.">
        <title>The Reference Genome of the Halophytic Plant Eutrema salsugineum.</title>
        <authorList>
            <person name="Yang R."/>
            <person name="Jarvis D.E."/>
            <person name="Chen H."/>
            <person name="Beilstein M.A."/>
            <person name="Grimwood J."/>
            <person name="Jenkins J."/>
            <person name="Shu S."/>
            <person name="Prochnik S."/>
            <person name="Xin M."/>
            <person name="Ma C."/>
            <person name="Schmutz J."/>
            <person name="Wing R.A."/>
            <person name="Mitchell-Olds T."/>
            <person name="Schumaker K.S."/>
            <person name="Wang X."/>
        </authorList>
    </citation>
    <scope>NUCLEOTIDE SEQUENCE [LARGE SCALE GENOMIC DNA]</scope>
</reference>
<protein>
    <submittedName>
        <fullName evidence="4">Uncharacterized protein</fullName>
    </submittedName>
</protein>
<keyword evidence="3" id="KW-1133">Transmembrane helix</keyword>
<feature type="coiled-coil region" evidence="1">
    <location>
        <begin position="137"/>
        <end position="312"/>
    </location>
</feature>
<feature type="region of interest" description="Disordered" evidence="2">
    <location>
        <begin position="717"/>
        <end position="740"/>
    </location>
</feature>
<evidence type="ECO:0000256" key="3">
    <source>
        <dbReference type="SAM" id="Phobius"/>
    </source>
</evidence>
<accession>V4L282</accession>
<feature type="transmembrane region" description="Helical" evidence="3">
    <location>
        <begin position="750"/>
        <end position="772"/>
    </location>
</feature>
<dbReference type="Proteomes" id="UP000030689">
    <property type="component" value="Unassembled WGS sequence"/>
</dbReference>
<evidence type="ECO:0000256" key="2">
    <source>
        <dbReference type="SAM" id="MobiDB-lite"/>
    </source>
</evidence>
<name>V4L282_EUTSA</name>
<dbReference type="PANTHER" id="PTHR43049:SF5">
    <property type="entry name" value="MYOSIN HEAVY CHAIN, EMBRYONIC SMOOTH PROTEIN"/>
    <property type="match status" value="1"/>
</dbReference>
<dbReference type="PANTHER" id="PTHR43049">
    <property type="entry name" value="EARLY ENDOSOME ANTIGEN"/>
    <property type="match status" value="1"/>
</dbReference>
<keyword evidence="3" id="KW-0812">Transmembrane</keyword>
<keyword evidence="1" id="KW-0175">Coiled coil</keyword>
<dbReference type="EMBL" id="KI517683">
    <property type="protein sequence ID" value="ESQ36392.1"/>
    <property type="molecule type" value="Genomic_DNA"/>
</dbReference>
<dbReference type="Gramene" id="ESQ36392">
    <property type="protein sequence ID" value="ESQ36392"/>
    <property type="gene ID" value="EUTSA_v10006865mg"/>
</dbReference>